<keyword evidence="3" id="KW-0677">Repeat</keyword>
<protein>
    <recommendedName>
        <fullName evidence="8">HTH luxR-type domain-containing protein</fullName>
    </recommendedName>
</protein>
<evidence type="ECO:0000256" key="1">
    <source>
        <dbReference type="ARBA" id="ARBA00004496"/>
    </source>
</evidence>
<dbReference type="SUPFAM" id="SSF81901">
    <property type="entry name" value="HCP-like"/>
    <property type="match status" value="1"/>
</dbReference>
<dbReference type="SUPFAM" id="SSF46894">
    <property type="entry name" value="C-terminal effector domain of the bipartite response regulators"/>
    <property type="match status" value="1"/>
</dbReference>
<evidence type="ECO:0000313" key="9">
    <source>
        <dbReference type="EMBL" id="THV56474.1"/>
    </source>
</evidence>
<feature type="domain" description="HTH luxR-type" evidence="8">
    <location>
        <begin position="424"/>
        <end position="481"/>
    </location>
</feature>
<evidence type="ECO:0000256" key="7">
    <source>
        <dbReference type="SAM" id="Phobius"/>
    </source>
</evidence>
<evidence type="ECO:0000256" key="6">
    <source>
        <dbReference type="PROSITE-ProRule" id="PRU00339"/>
    </source>
</evidence>
<dbReference type="InterPro" id="IPR019734">
    <property type="entry name" value="TPR_rpt"/>
</dbReference>
<dbReference type="PROSITE" id="PS50005">
    <property type="entry name" value="TPR"/>
    <property type="match status" value="1"/>
</dbReference>
<dbReference type="SMART" id="SM00028">
    <property type="entry name" value="TPR"/>
    <property type="match status" value="4"/>
</dbReference>
<dbReference type="Pfam" id="PF00196">
    <property type="entry name" value="GerE"/>
    <property type="match status" value="1"/>
</dbReference>
<evidence type="ECO:0000313" key="10">
    <source>
        <dbReference type="Proteomes" id="UP000306038"/>
    </source>
</evidence>
<reference evidence="9 10" key="1">
    <citation type="submission" date="2019-01" db="EMBL/GenBank/DDBJ databases">
        <authorList>
            <person name="B I."/>
            <person name="Ch S."/>
            <person name="Ch V.R."/>
        </authorList>
    </citation>
    <scope>NUCLEOTIDE SEQUENCE [LARGE SCALE GENOMIC DNA]</scope>
    <source>
        <strain evidence="9 10">JC507</strain>
    </source>
</reference>
<gene>
    <name evidence="9" type="ORF">EK417_19080</name>
</gene>
<proteinExistence type="inferred from homology"/>
<dbReference type="InterPro" id="IPR036388">
    <property type="entry name" value="WH-like_DNA-bd_sf"/>
</dbReference>
<feature type="transmembrane region" description="Helical" evidence="7">
    <location>
        <begin position="341"/>
        <end position="362"/>
    </location>
</feature>
<evidence type="ECO:0000259" key="8">
    <source>
        <dbReference type="SMART" id="SM00421"/>
    </source>
</evidence>
<accession>A0ABY2R2Q4</accession>
<evidence type="ECO:0000256" key="4">
    <source>
        <dbReference type="ARBA" id="ARBA00022803"/>
    </source>
</evidence>
<dbReference type="Gene3D" id="1.10.10.10">
    <property type="entry name" value="Winged helix-like DNA-binding domain superfamily/Winged helix DNA-binding domain"/>
    <property type="match status" value="1"/>
</dbReference>
<evidence type="ECO:0000256" key="3">
    <source>
        <dbReference type="ARBA" id="ARBA00022737"/>
    </source>
</evidence>
<dbReference type="EMBL" id="SDLV01000053">
    <property type="protein sequence ID" value="THV56474.1"/>
    <property type="molecule type" value="Genomic_DNA"/>
</dbReference>
<keyword evidence="2" id="KW-0963">Cytoplasm</keyword>
<keyword evidence="7" id="KW-1133">Transmembrane helix</keyword>
<evidence type="ECO:0000256" key="5">
    <source>
        <dbReference type="ARBA" id="ARBA00038253"/>
    </source>
</evidence>
<feature type="repeat" description="TPR" evidence="6">
    <location>
        <begin position="238"/>
        <end position="271"/>
    </location>
</feature>
<comment type="similarity">
    <text evidence="5">Belongs to the Rap family.</text>
</comment>
<comment type="subcellular location">
    <subcellularLocation>
        <location evidence="1">Cytoplasm</location>
    </subcellularLocation>
</comment>
<sequence>MQTLKLNQFSKILLSILICLIYLSFSNLLYSQTYTPQYIDSMLIKVNEDLRVSGRKKELINLNNKFCNISKKQDYVKGEVLSYINLGNIYATVGMYEKAFQYLNIAEENLEGVDDYYLHTKLYQEYGQANYVIGLYKKAIKYNSKSIYYGKQIKNKRDREILSVVYANRADFLRETNSIDSSLIYLHKASEIKPTPVINSTIANHYLLFAKNEDSAQMYFNRAFSLLKQREYWDPQRALTYFYYGNFLFEKQDYTSALDYYIKSVEILKKTQRIYQVPVLYQAIAKTYKELNNSSKEKYYLEKYTKLNDSLEKVWDESINTSVDKMTQEKEKDDIEKQHSIIIYNVIVFALLGTLVIVYFFYRKRIAKKHRIIEEKELETEFLIKKMSANDERLMSLAKKNDPLFFNEYQSFYPEFVERLFEINSNLSINELSFCAMIQLGLSSKEIAQYSFMQHRSVQTKKNRLRKKLNIPSDVDIYFFLQGLNSK</sequence>
<dbReference type="PANTHER" id="PTHR46630:SF1">
    <property type="entry name" value="TETRATRICOPEPTIDE REPEAT PROTEIN 29"/>
    <property type="match status" value="1"/>
</dbReference>
<keyword evidence="7" id="KW-0472">Membrane</keyword>
<organism evidence="9 10">
    <name type="scientific">Chryseobacterium candidae</name>
    <dbReference type="NCBI Taxonomy" id="1978493"/>
    <lineage>
        <taxon>Bacteria</taxon>
        <taxon>Pseudomonadati</taxon>
        <taxon>Bacteroidota</taxon>
        <taxon>Flavobacteriia</taxon>
        <taxon>Flavobacteriales</taxon>
        <taxon>Weeksellaceae</taxon>
        <taxon>Chryseobacterium group</taxon>
        <taxon>Chryseobacterium</taxon>
    </lineage>
</organism>
<keyword evidence="10" id="KW-1185">Reference proteome</keyword>
<dbReference type="InterPro" id="IPR051476">
    <property type="entry name" value="Bac_ResReg_Asp_Phosphatase"/>
</dbReference>
<evidence type="ECO:0000256" key="2">
    <source>
        <dbReference type="ARBA" id="ARBA00022490"/>
    </source>
</evidence>
<dbReference type="InterPro" id="IPR016032">
    <property type="entry name" value="Sig_transdc_resp-reg_C-effctor"/>
</dbReference>
<comment type="caution">
    <text evidence="9">The sequence shown here is derived from an EMBL/GenBank/DDBJ whole genome shotgun (WGS) entry which is preliminary data.</text>
</comment>
<dbReference type="Pfam" id="PF13181">
    <property type="entry name" value="TPR_8"/>
    <property type="match status" value="1"/>
</dbReference>
<name>A0ABY2R2Q4_9FLAO</name>
<dbReference type="InterPro" id="IPR000792">
    <property type="entry name" value="Tscrpt_reg_LuxR_C"/>
</dbReference>
<dbReference type="PANTHER" id="PTHR46630">
    <property type="entry name" value="TETRATRICOPEPTIDE REPEAT PROTEIN 29"/>
    <property type="match status" value="1"/>
</dbReference>
<keyword evidence="4 6" id="KW-0802">TPR repeat</keyword>
<dbReference type="Proteomes" id="UP000306038">
    <property type="component" value="Unassembled WGS sequence"/>
</dbReference>
<dbReference type="InterPro" id="IPR011990">
    <property type="entry name" value="TPR-like_helical_dom_sf"/>
</dbReference>
<keyword evidence="7" id="KW-0812">Transmembrane</keyword>
<dbReference type="Gene3D" id="1.25.40.10">
    <property type="entry name" value="Tetratricopeptide repeat domain"/>
    <property type="match status" value="2"/>
</dbReference>
<dbReference type="SMART" id="SM00421">
    <property type="entry name" value="HTH_LUXR"/>
    <property type="match status" value="1"/>
</dbReference>